<dbReference type="Proteomes" id="UP000799302">
    <property type="component" value="Unassembled WGS sequence"/>
</dbReference>
<organism evidence="1 2">
    <name type="scientific">Microthyrium microscopicum</name>
    <dbReference type="NCBI Taxonomy" id="703497"/>
    <lineage>
        <taxon>Eukaryota</taxon>
        <taxon>Fungi</taxon>
        <taxon>Dikarya</taxon>
        <taxon>Ascomycota</taxon>
        <taxon>Pezizomycotina</taxon>
        <taxon>Dothideomycetes</taxon>
        <taxon>Dothideomycetes incertae sedis</taxon>
        <taxon>Microthyriales</taxon>
        <taxon>Microthyriaceae</taxon>
        <taxon>Microthyrium</taxon>
    </lineage>
</organism>
<evidence type="ECO:0000313" key="1">
    <source>
        <dbReference type="EMBL" id="KAF2663953.1"/>
    </source>
</evidence>
<sequence length="106" mass="12212">MYTTQCSPRRWMLLGHSIMYLSTIFHIINCRLAAAYSTPITVSCLQQPREPVVTLTNDSILLACISRHVHSHIRYYWVNYHTDKAAQLSPCSVQELKHGDHIPFTL</sequence>
<dbReference type="AlphaFoldDB" id="A0A6A6TY82"/>
<gene>
    <name evidence="1" type="ORF">BT63DRAFT_115945</name>
</gene>
<evidence type="ECO:0000313" key="2">
    <source>
        <dbReference type="Proteomes" id="UP000799302"/>
    </source>
</evidence>
<keyword evidence="2" id="KW-1185">Reference proteome</keyword>
<reference evidence="1" key="1">
    <citation type="journal article" date="2020" name="Stud. Mycol.">
        <title>101 Dothideomycetes genomes: a test case for predicting lifestyles and emergence of pathogens.</title>
        <authorList>
            <person name="Haridas S."/>
            <person name="Albert R."/>
            <person name="Binder M."/>
            <person name="Bloem J."/>
            <person name="Labutti K."/>
            <person name="Salamov A."/>
            <person name="Andreopoulos B."/>
            <person name="Baker S."/>
            <person name="Barry K."/>
            <person name="Bills G."/>
            <person name="Bluhm B."/>
            <person name="Cannon C."/>
            <person name="Castanera R."/>
            <person name="Culley D."/>
            <person name="Daum C."/>
            <person name="Ezra D."/>
            <person name="Gonzalez J."/>
            <person name="Henrissat B."/>
            <person name="Kuo A."/>
            <person name="Liang C."/>
            <person name="Lipzen A."/>
            <person name="Lutzoni F."/>
            <person name="Magnuson J."/>
            <person name="Mondo S."/>
            <person name="Nolan M."/>
            <person name="Ohm R."/>
            <person name="Pangilinan J."/>
            <person name="Park H.-J."/>
            <person name="Ramirez L."/>
            <person name="Alfaro M."/>
            <person name="Sun H."/>
            <person name="Tritt A."/>
            <person name="Yoshinaga Y."/>
            <person name="Zwiers L.-H."/>
            <person name="Turgeon B."/>
            <person name="Goodwin S."/>
            <person name="Spatafora J."/>
            <person name="Crous P."/>
            <person name="Grigoriev I."/>
        </authorList>
    </citation>
    <scope>NUCLEOTIDE SEQUENCE</scope>
    <source>
        <strain evidence="1">CBS 115976</strain>
    </source>
</reference>
<accession>A0A6A6TY82</accession>
<protein>
    <submittedName>
        <fullName evidence="1">Uncharacterized protein</fullName>
    </submittedName>
</protein>
<name>A0A6A6TY82_9PEZI</name>
<proteinExistence type="predicted"/>
<dbReference type="EMBL" id="MU004244">
    <property type="protein sequence ID" value="KAF2663953.1"/>
    <property type="molecule type" value="Genomic_DNA"/>
</dbReference>